<organism evidence="5 6">
    <name type="scientific">Mycena pura</name>
    <dbReference type="NCBI Taxonomy" id="153505"/>
    <lineage>
        <taxon>Eukaryota</taxon>
        <taxon>Fungi</taxon>
        <taxon>Dikarya</taxon>
        <taxon>Basidiomycota</taxon>
        <taxon>Agaricomycotina</taxon>
        <taxon>Agaricomycetes</taxon>
        <taxon>Agaricomycetidae</taxon>
        <taxon>Agaricales</taxon>
        <taxon>Marasmiineae</taxon>
        <taxon>Mycenaceae</taxon>
        <taxon>Mycena</taxon>
    </lineage>
</organism>
<dbReference type="GO" id="GO:0005096">
    <property type="term" value="F:GTPase activator activity"/>
    <property type="evidence" value="ECO:0007669"/>
    <property type="project" value="UniProtKB-KW"/>
</dbReference>
<dbReference type="PANTHER" id="PTHR10194:SF142">
    <property type="entry name" value="NEUROFIBROMIN"/>
    <property type="match status" value="1"/>
</dbReference>
<feature type="region of interest" description="Disordered" evidence="3">
    <location>
        <begin position="2641"/>
        <end position="2669"/>
    </location>
</feature>
<dbReference type="PANTHER" id="PTHR10194">
    <property type="entry name" value="RAS GTPASE-ACTIVATING PROTEINS"/>
    <property type="match status" value="1"/>
</dbReference>
<evidence type="ECO:0000256" key="1">
    <source>
        <dbReference type="ARBA" id="ARBA00022468"/>
    </source>
</evidence>
<feature type="compositionally biased region" description="Polar residues" evidence="3">
    <location>
        <begin position="162"/>
        <end position="180"/>
    </location>
</feature>
<keyword evidence="6" id="KW-1185">Reference proteome</keyword>
<feature type="compositionally biased region" description="Polar residues" evidence="3">
    <location>
        <begin position="259"/>
        <end position="268"/>
    </location>
</feature>
<feature type="domain" description="Ras-GAP" evidence="4">
    <location>
        <begin position="1315"/>
        <end position="1514"/>
    </location>
</feature>
<dbReference type="Pfam" id="PF00616">
    <property type="entry name" value="RasGAP"/>
    <property type="match status" value="1"/>
</dbReference>
<keyword evidence="1" id="KW-0343">GTPase activation</keyword>
<dbReference type="EMBL" id="JARJCW010000038">
    <property type="protein sequence ID" value="KAJ7206780.1"/>
    <property type="molecule type" value="Genomic_DNA"/>
</dbReference>
<dbReference type="InterPro" id="IPR011993">
    <property type="entry name" value="PH-like_dom_sf"/>
</dbReference>
<feature type="compositionally biased region" description="Basic and acidic residues" evidence="3">
    <location>
        <begin position="240"/>
        <end position="256"/>
    </location>
</feature>
<sequence length="2718" mass="302027">MLLRNRRPSVPIPGHAGTASVASSTTRIAKSSDSHAFGGLSHSTSSNLSATPQQKIVQVLVARLKLPYNSGMTLDELEADTATQQAVEALVTLSHDSVDIISWALSELLERLAIDKPQPHPTILSMEVVQSQLYVMKVLSMALASRCHHNHRPTSRAGYDSPLSQPTHRSSDQRSTTSTPFDLPPMDDNCAKYVLSVMVLYLRQTHTSDTPLMLEDQTTDISFTEYEMGAPETSFSADIRSCDKPSKGGDDRDLRRTSHNSLRSAVQSIGSTVPANASGAKYEPTKRSDIISPYALNGLLAKFTGRVIFHISASNWPVVFNRLRAKLHYLAGNDFDRAKQAPDLMDIQLLSHSALNRERLLLVLQEVSGLILSIREEHMTIAPVLRLAVWNWIDQYPDEFNETIRTRGGLEGLPERIFDQLYVQSTTPESNKSIWPALAILTSISYERVSQVDQHSGSTRAKAARPTAMFREEVIRRAQIQSKLSETALVCGVDVCRVASRVQPEGEVPLRMLGYDFAPDIKGILRHPITIGQKPFWDLEEIDVALYAQALTVIYRFLPEEDSLPLFEECLMAERSDAVKLCVVRACLTLIQESARLPWQRPLDKLRDTVKPRLLAIFKVGGRRRGEMDQNGRLQRTQAYPKIKHRSPLMLSDGEVLMLGIAALWRADHSLFVDAKSEELEKMWFDSCIRVWESPLHTGVKASVMINFILMCQTIFQAQTLGDRTEHSVRFLKYALPNCLICVSSNLLRTRNDMSTTHLWTSALHRLLKLYAVNNDVEHVQAIQNAEAHASAFVLVEIALLVTLTSEHTTISQLAAKSLRYLAWLESLPGAPPAPAMDDDLLSKRHLVYEQLGDPRVLIVGRVGYQKRIRKLVRLLSFPSAIHVAVWEECYFRWLYLHNFIKDTVDEAEASFSDTADVSQEKRHAYENLSLYLASLGGACVQDGVDLKFLLSVIPAQHLPDQMREIQNPVPLVIKFINAMTDQLVSEDSQLRENARTALGGELSPRLYSRLLKYFDDTIRQISSLIDGSDLAELHVLFVDQFSAVLKLIIENTPVNSEEIMSIDISATMLALAAFIARFEPQAAWRLRLKFCLLCDAVCDRTDVLNLRRDNPARQKILDILAEWMQSAPEPAAQAQDLGATQNDLNFGCLRTCVKLLDRLQIKPLEEAATGDDSVHVVSRLFHKYSGLLLRGNVECQLDAIRSDNASEAQSLTKRNRVTQREAELRELVITGLTHLVGANSEPGFKQCLPLAYGSDLKKRAIFASVFARVISQGTKFDIEAPPSNINRHARLLELVKGSNMVLVMAICETCPPAEVEMMISVMLNLFDTRRSLMILLKSMIEREVANTDNEASLFRSNSTCTRFLSAFAKVHGYAYLRSLIIPLIKSMASVPSGQGYELDPDKPDVGEAKAAQNLENVKFVAASFLEIIALSLPALPPMFREICAHISKVVSGVWPECKFSAMGAFIFLRFISPAIVAPETVDVELPAELSKEEQLSIRRGLMIIAKIIQNLANNLFFGKEKHMLPLNSFLHDNISSVTRFLSELNKYQPLASEEDNDEWLGTTSDDTDIIVLHRFFHKHADKIGKELLSLSKPSDTDPSTVSGKHAWDELCGLLVELGTPLDIPKLSAASSNEHRDYIDLMTRHVHRSTESVKDIFLETDTPLDKPAVFLFCLSKIDVEVLDIELLMYHIFKTLALPSYQNRSFDVVLDCTAFTGISELPLQWLKFCAELIPLDIRTRFATTHILNSNILTQKYMRRLYNFAAGTPFCSAVRAHSSVIELGARVPQSVVDKLVYPSALEAEVGNQFSDISMRLQQMRFPIVLLVGETHVRITSVRAQPISPGLSCKSTEIIPLTDVSDVYNVSSIGQDAHEFIIRRAQQGSTVYFSSPSREAIVKAIRSAKGRLKDTPIPLAERFSRFSNIPATLLHIGMLDVGVHDEEVGAAGYQLLGAVCTYLNFDKSPIVAVKSGFVPGDSTKFVIRLSESLSEFVPQLTLDFVSEISAAMTSMDKTAISQRVSCVQYMSPWIKNLAHFVNPTSPLYERSGARVRDAIRVLCDMSATQPEASRYTCILTAGTQKYVWSEMGKLDSLVIEVVLDELIRAATDGGVGSLRCETIGLLLASMSSIAVRGKLIFKLRKSLTKNAGGKFPPRTLTDYQNWGEISTLIRLCYIAGYQSQRPNHNLFYVPEILHLVTLTSSVGPPLVRKSVYGIVINLLQAMYIGRSEDAPASDLLKLLADCETPESQKLFGLDRLSSCSEYVNFDVTGDVQKVDSQEKLTELLARILEVTAGSRGLLNVWRARWMSLVSSSSFQYSPAVQMRSFTTLGTLLTGSDDDYLYQMLVALRTAMQQANETDSAIVVTMIRSLAKAVPSLPSNSRYLPSLFWLAVALLQCSHIVFYSEAATLLAVTLEGMRTRGMFRHASVSTVLLENRDSLEPVLAQFDSLMLISFDTNFSFALAAVLFKGLRASIVKTAAESVLRTLLGVTVRPYIREGDVNGFRDALSPDALGYFMALLSVSTTHASYRRLLRECNLGEASLPELSRIDDEADAPRIQVSMLGIDSPTTALLATSFLGVVATTAIGNDAETEMLYCLLADIGMYYPEIVAMTYDGLQDKIHTIFSKSLNPTVIRAVSNIFRMAQEHDRRSGPTPLRGSGSSSTLSTVDEASTFSPGRTHLQALEEIGMAGIANNFVFLPPTGGHATRVIQWIPELLNLILLP</sequence>
<proteinExistence type="predicted"/>
<gene>
    <name evidence="5" type="ORF">GGX14DRAFT_522274</name>
</gene>
<evidence type="ECO:0000256" key="3">
    <source>
        <dbReference type="SAM" id="MobiDB-lite"/>
    </source>
</evidence>
<accession>A0AAD6VAN9</accession>
<dbReference type="Gene3D" id="1.10.506.10">
    <property type="entry name" value="GTPase Activation - p120gap, domain 1"/>
    <property type="match status" value="2"/>
</dbReference>
<dbReference type="InterPro" id="IPR001251">
    <property type="entry name" value="CRAL-TRIO_dom"/>
</dbReference>
<dbReference type="InterPro" id="IPR023152">
    <property type="entry name" value="RasGAP_CS"/>
</dbReference>
<keyword evidence="2" id="KW-0597">Phosphoprotein</keyword>
<feature type="region of interest" description="Disordered" evidence="3">
    <location>
        <begin position="234"/>
        <end position="268"/>
    </location>
</feature>
<dbReference type="InterPro" id="IPR008936">
    <property type="entry name" value="Rho_GTPase_activation_prot"/>
</dbReference>
<evidence type="ECO:0000259" key="4">
    <source>
        <dbReference type="PROSITE" id="PS50018"/>
    </source>
</evidence>
<evidence type="ECO:0000313" key="6">
    <source>
        <dbReference type="Proteomes" id="UP001219525"/>
    </source>
</evidence>
<dbReference type="PROSITE" id="PS50018">
    <property type="entry name" value="RAS_GTPASE_ACTIV_2"/>
    <property type="match status" value="1"/>
</dbReference>
<evidence type="ECO:0000313" key="5">
    <source>
        <dbReference type="EMBL" id="KAJ7206780.1"/>
    </source>
</evidence>
<dbReference type="PROSITE" id="PS00509">
    <property type="entry name" value="RAS_GTPASE_ACTIV_1"/>
    <property type="match status" value="1"/>
</dbReference>
<feature type="compositionally biased region" description="Low complexity" evidence="3">
    <location>
        <begin position="2647"/>
        <end position="2662"/>
    </location>
</feature>
<dbReference type="Pfam" id="PF13716">
    <property type="entry name" value="CRAL_TRIO_2"/>
    <property type="match status" value="1"/>
</dbReference>
<evidence type="ECO:0000256" key="2">
    <source>
        <dbReference type="ARBA" id="ARBA00022553"/>
    </source>
</evidence>
<dbReference type="InterPro" id="IPR036865">
    <property type="entry name" value="CRAL-TRIO_dom_sf"/>
</dbReference>
<feature type="region of interest" description="Disordered" evidence="3">
    <location>
        <begin position="150"/>
        <end position="184"/>
    </location>
</feature>
<dbReference type="SUPFAM" id="SSF48350">
    <property type="entry name" value="GTPase activation domain, GAP"/>
    <property type="match status" value="1"/>
</dbReference>
<protein>
    <recommendedName>
        <fullName evidence="4">Ras-GAP domain-containing protein</fullName>
    </recommendedName>
</protein>
<dbReference type="InterPro" id="IPR039360">
    <property type="entry name" value="Ras_GTPase"/>
</dbReference>
<dbReference type="Gene3D" id="3.40.525.10">
    <property type="entry name" value="CRAL-TRIO lipid binding domain"/>
    <property type="match status" value="1"/>
</dbReference>
<dbReference type="SUPFAM" id="SSF48371">
    <property type="entry name" value="ARM repeat"/>
    <property type="match status" value="1"/>
</dbReference>
<dbReference type="SMART" id="SM00323">
    <property type="entry name" value="RasGAP"/>
    <property type="match status" value="1"/>
</dbReference>
<dbReference type="Proteomes" id="UP001219525">
    <property type="component" value="Unassembled WGS sequence"/>
</dbReference>
<dbReference type="InterPro" id="IPR001936">
    <property type="entry name" value="RasGAP_dom"/>
</dbReference>
<feature type="region of interest" description="Disordered" evidence="3">
    <location>
        <begin position="1"/>
        <end position="25"/>
    </location>
</feature>
<name>A0AAD6VAN9_9AGAR</name>
<comment type="caution">
    <text evidence="5">The sequence shown here is derived from an EMBL/GenBank/DDBJ whole genome shotgun (WGS) entry which is preliminary data.</text>
</comment>
<dbReference type="InterPro" id="IPR016024">
    <property type="entry name" value="ARM-type_fold"/>
</dbReference>
<dbReference type="Gene3D" id="2.30.29.30">
    <property type="entry name" value="Pleckstrin-homology domain (PH domain)/Phosphotyrosine-binding domain (PTB)"/>
    <property type="match status" value="1"/>
</dbReference>
<reference evidence="5" key="1">
    <citation type="submission" date="2023-03" db="EMBL/GenBank/DDBJ databases">
        <title>Massive genome expansion in bonnet fungi (Mycena s.s.) driven by repeated elements and novel gene families across ecological guilds.</title>
        <authorList>
            <consortium name="Lawrence Berkeley National Laboratory"/>
            <person name="Harder C.B."/>
            <person name="Miyauchi S."/>
            <person name="Viragh M."/>
            <person name="Kuo A."/>
            <person name="Thoen E."/>
            <person name="Andreopoulos B."/>
            <person name="Lu D."/>
            <person name="Skrede I."/>
            <person name="Drula E."/>
            <person name="Henrissat B."/>
            <person name="Morin E."/>
            <person name="Kohler A."/>
            <person name="Barry K."/>
            <person name="LaButti K."/>
            <person name="Morin E."/>
            <person name="Salamov A."/>
            <person name="Lipzen A."/>
            <person name="Mereny Z."/>
            <person name="Hegedus B."/>
            <person name="Baldrian P."/>
            <person name="Stursova M."/>
            <person name="Weitz H."/>
            <person name="Taylor A."/>
            <person name="Grigoriev I.V."/>
            <person name="Nagy L.G."/>
            <person name="Martin F."/>
            <person name="Kauserud H."/>
        </authorList>
    </citation>
    <scope>NUCLEOTIDE SEQUENCE</scope>
    <source>
        <strain evidence="5">9144</strain>
    </source>
</reference>